<dbReference type="SUPFAM" id="SSF52218">
    <property type="entry name" value="Flavoproteins"/>
    <property type="match status" value="1"/>
</dbReference>
<dbReference type="Gene3D" id="3.40.50.360">
    <property type="match status" value="1"/>
</dbReference>
<dbReference type="GO" id="GO:0010181">
    <property type="term" value="F:FMN binding"/>
    <property type="evidence" value="ECO:0007669"/>
    <property type="project" value="InterPro"/>
</dbReference>
<dbReference type="PROSITE" id="PS50902">
    <property type="entry name" value="FLAVODOXIN_LIKE"/>
    <property type="match status" value="1"/>
</dbReference>
<feature type="domain" description="Flavodoxin-like" evidence="1">
    <location>
        <begin position="6"/>
        <end position="147"/>
    </location>
</feature>
<evidence type="ECO:0000259" key="1">
    <source>
        <dbReference type="PROSITE" id="PS50902"/>
    </source>
</evidence>
<dbReference type="InterPro" id="IPR001226">
    <property type="entry name" value="Flavodoxin_CS"/>
</dbReference>
<evidence type="ECO:0000313" key="2">
    <source>
        <dbReference type="EMBL" id="RZN71207.1"/>
    </source>
</evidence>
<dbReference type="GO" id="GO:0009055">
    <property type="term" value="F:electron transfer activity"/>
    <property type="evidence" value="ECO:0007669"/>
    <property type="project" value="InterPro"/>
</dbReference>
<sequence>MIQKRALVVYSSSAGYTRHIAKDIADMIPFEADITEVKTLQDHKIDTRETIFDCEPYAIIFVGSPDSALFPSPLINSWISICEKIKGKDVALFITYWGYPGTKLREMERMFRDKGANIVGSLGINPNEIGSRESELLLLKRFISKIQN</sequence>
<reference evidence="2 3" key="1">
    <citation type="journal article" date="2019" name="Nat. Microbiol.">
        <title>Wide diversity of methane and short-chain alkane metabolisms in uncultured archaea.</title>
        <authorList>
            <person name="Borrel G."/>
            <person name="Adam P.S."/>
            <person name="McKay L.J."/>
            <person name="Chen L.X."/>
            <person name="Sierra-Garcia I.N."/>
            <person name="Sieber C.M."/>
            <person name="Letourneur Q."/>
            <person name="Ghozlane A."/>
            <person name="Andersen G.L."/>
            <person name="Li W.J."/>
            <person name="Hallam S.J."/>
            <person name="Muyzer G."/>
            <person name="de Oliveira V.M."/>
            <person name="Inskeep W.P."/>
            <person name="Banfield J.F."/>
            <person name="Gribaldo S."/>
        </authorList>
    </citation>
    <scope>NUCLEOTIDE SEQUENCE [LARGE SCALE GENOMIC DNA]</scope>
    <source>
        <strain evidence="2">NM1b</strain>
    </source>
</reference>
<dbReference type="Proteomes" id="UP000320766">
    <property type="component" value="Unassembled WGS sequence"/>
</dbReference>
<dbReference type="EMBL" id="RXIL01000044">
    <property type="protein sequence ID" value="RZN71207.1"/>
    <property type="molecule type" value="Genomic_DNA"/>
</dbReference>
<dbReference type="AlphaFoldDB" id="A0A520KXS8"/>
<gene>
    <name evidence="2" type="ORF">EF807_02475</name>
</gene>
<dbReference type="InterPro" id="IPR008254">
    <property type="entry name" value="Flavodoxin/NO_synth"/>
</dbReference>
<comment type="caution">
    <text evidence="2">The sequence shown here is derived from an EMBL/GenBank/DDBJ whole genome shotgun (WGS) entry which is preliminary data.</text>
</comment>
<name>A0A520KXS8_9EURY</name>
<proteinExistence type="predicted"/>
<evidence type="ECO:0000313" key="3">
    <source>
        <dbReference type="Proteomes" id="UP000320766"/>
    </source>
</evidence>
<dbReference type="InterPro" id="IPR029039">
    <property type="entry name" value="Flavoprotein-like_sf"/>
</dbReference>
<protein>
    <recommendedName>
        <fullName evidence="1">Flavodoxin-like domain-containing protein</fullName>
    </recommendedName>
</protein>
<accession>A0A520KXS8</accession>
<dbReference type="PROSITE" id="PS00201">
    <property type="entry name" value="FLAVODOXIN"/>
    <property type="match status" value="1"/>
</dbReference>
<organism evidence="2 3">
    <name type="scientific">Candidatus Methanolliviera hydrocarbonicum</name>
    <dbReference type="NCBI Taxonomy" id="2491085"/>
    <lineage>
        <taxon>Archaea</taxon>
        <taxon>Methanobacteriati</taxon>
        <taxon>Methanobacteriota</taxon>
        <taxon>Candidatus Methanoliparia</taxon>
        <taxon>Candidatus Methanoliparales</taxon>
        <taxon>Candidatus Methanollivieraceae</taxon>
        <taxon>Candidatus Methanolliviera</taxon>
    </lineage>
</organism>